<feature type="region of interest" description="Disordered" evidence="2">
    <location>
        <begin position="229"/>
        <end position="268"/>
    </location>
</feature>
<name>A0A078A611_STYLE</name>
<feature type="region of interest" description="Disordered" evidence="2">
    <location>
        <begin position="367"/>
        <end position="391"/>
    </location>
</feature>
<feature type="region of interest" description="Disordered" evidence="2">
    <location>
        <begin position="713"/>
        <end position="748"/>
    </location>
</feature>
<dbReference type="Proteomes" id="UP000039865">
    <property type="component" value="Unassembled WGS sequence"/>
</dbReference>
<proteinExistence type="predicted"/>
<feature type="compositionally biased region" description="Polar residues" evidence="2">
    <location>
        <begin position="634"/>
        <end position="647"/>
    </location>
</feature>
<protein>
    <submittedName>
        <fullName evidence="3">Uncharacterized protein</fullName>
    </submittedName>
</protein>
<evidence type="ECO:0000256" key="1">
    <source>
        <dbReference type="SAM" id="Coils"/>
    </source>
</evidence>
<feature type="compositionally biased region" description="Polar residues" evidence="2">
    <location>
        <begin position="237"/>
        <end position="267"/>
    </location>
</feature>
<reference evidence="3 4" key="1">
    <citation type="submission" date="2014-06" db="EMBL/GenBank/DDBJ databases">
        <authorList>
            <person name="Swart Estienne"/>
        </authorList>
    </citation>
    <scope>NUCLEOTIDE SEQUENCE [LARGE SCALE GENOMIC DNA]</scope>
    <source>
        <strain evidence="3 4">130c</strain>
    </source>
</reference>
<feature type="compositionally biased region" description="Low complexity" evidence="2">
    <location>
        <begin position="713"/>
        <end position="728"/>
    </location>
</feature>
<keyword evidence="1" id="KW-0175">Coiled coil</keyword>
<keyword evidence="4" id="KW-1185">Reference proteome</keyword>
<feature type="compositionally biased region" description="Low complexity" evidence="2">
    <location>
        <begin position="736"/>
        <end position="748"/>
    </location>
</feature>
<organism evidence="3 4">
    <name type="scientific">Stylonychia lemnae</name>
    <name type="common">Ciliate</name>
    <dbReference type="NCBI Taxonomy" id="5949"/>
    <lineage>
        <taxon>Eukaryota</taxon>
        <taxon>Sar</taxon>
        <taxon>Alveolata</taxon>
        <taxon>Ciliophora</taxon>
        <taxon>Intramacronucleata</taxon>
        <taxon>Spirotrichea</taxon>
        <taxon>Stichotrichia</taxon>
        <taxon>Sporadotrichida</taxon>
        <taxon>Oxytrichidae</taxon>
        <taxon>Stylonychinae</taxon>
        <taxon>Stylonychia</taxon>
    </lineage>
</organism>
<evidence type="ECO:0000256" key="2">
    <source>
        <dbReference type="SAM" id="MobiDB-lite"/>
    </source>
</evidence>
<evidence type="ECO:0000313" key="3">
    <source>
        <dbReference type="EMBL" id="CDW76995.1"/>
    </source>
</evidence>
<sequence>MRKTLKKFRSHEKLIPALRSFDQKESILQAANKTILQSQNFQPSIIDYQDKSQSKNAQKIRVTRNILKTSLDAQFAKFKQVRLSSPQNLFNTYENQPYLHSQTDYVDLSNEFGRKTASPERRRQVLQEAVQKKIRLQTKSQFSQNKKTAKQKRQIQTQLEQQSFYQKNRLLEQSSLQIKQQKQSVNGQKSNKVLMSFMPNISEDYQDENPQDDSVKIALISQVPKIEKRQSFENESRTSNAFNRKLSQFTQIKPVTPQKSNRNSPTPVNYEKYLNPAISSLASYRVAYKSKSGKNKDMNRKPSQLHIHKPRAMIAQDMGFPQSAKQTNIVSRHQSIDKIQTSDLMSVSLNHKIIDVSSASIRFGSQSPRNFFDSESRKSKRRELNNPSIISQDKLSKRYKINLDSPIEENPTKISEFDLKRKSFGMYSIKRNKQSVLSQRSRSPINQSDKDLRDCAERSELQKEFNTHLNFFQQMHTNVKMQNNILLTRVKDNQTDLDLLEAINASLKWKTDNIQKENKLTVKSIQEIKLKLATIKDQLKKAQRETDKELYSQTLQRQKIRSSVQQIQRDLQEKQEDYDDLLAEDQDRINILDKACDNQKIRFELLKSTIQHQIIPVDLESEKSQDSETKKSTSHIQSKISNASLSRDSQIQIKQPLQFVKIDLSDDLYVQPQGQGGIIADKEIKSKKLKDKRSSFAAVNSSVTGSKYTLKSSKSTLSSSLTGNSTKKTIFDQKRQSQSQRSQKQLNV</sequence>
<feature type="region of interest" description="Disordered" evidence="2">
    <location>
        <begin position="621"/>
        <end position="647"/>
    </location>
</feature>
<feature type="compositionally biased region" description="Basic and acidic residues" evidence="2">
    <location>
        <begin position="621"/>
        <end position="631"/>
    </location>
</feature>
<accession>A0A078A611</accession>
<dbReference type="InParanoid" id="A0A078A611"/>
<dbReference type="AlphaFoldDB" id="A0A078A611"/>
<feature type="coiled-coil region" evidence="1">
    <location>
        <begin position="525"/>
        <end position="584"/>
    </location>
</feature>
<evidence type="ECO:0000313" key="4">
    <source>
        <dbReference type="Proteomes" id="UP000039865"/>
    </source>
</evidence>
<gene>
    <name evidence="3" type="primary">Contig12912.g13770</name>
    <name evidence="3" type="ORF">STYLEM_5960</name>
</gene>
<dbReference type="EMBL" id="CCKQ01005734">
    <property type="protein sequence ID" value="CDW76995.1"/>
    <property type="molecule type" value="Genomic_DNA"/>
</dbReference>